<keyword evidence="1" id="KW-0732">Signal</keyword>
<accession>A0A387FU17</accession>
<dbReference type="OrthoDB" id="8373862at2"/>
<dbReference type="Proteomes" id="UP000282195">
    <property type="component" value="Chromosome"/>
</dbReference>
<dbReference type="EMBL" id="CP032694">
    <property type="protein sequence ID" value="AYG60915.1"/>
    <property type="molecule type" value="Genomic_DNA"/>
</dbReference>
<protein>
    <recommendedName>
        <fullName evidence="4">Histidine kinase</fullName>
    </recommendedName>
</protein>
<feature type="chain" id="PRO_5017299099" description="Histidine kinase" evidence="1">
    <location>
        <begin position="25"/>
        <end position="94"/>
    </location>
</feature>
<evidence type="ECO:0008006" key="4">
    <source>
        <dbReference type="Google" id="ProtNLM"/>
    </source>
</evidence>
<organism evidence="2 3">
    <name type="scientific">Rhizobium jaguaris</name>
    <dbReference type="NCBI Taxonomy" id="1312183"/>
    <lineage>
        <taxon>Bacteria</taxon>
        <taxon>Pseudomonadati</taxon>
        <taxon>Pseudomonadota</taxon>
        <taxon>Alphaproteobacteria</taxon>
        <taxon>Hyphomicrobiales</taxon>
        <taxon>Rhizobiaceae</taxon>
        <taxon>Rhizobium/Agrobacterium group</taxon>
        <taxon>Rhizobium</taxon>
    </lineage>
</organism>
<sequence>MKTLALVVPSLISITFALSFNALAANTATTGNSNSGQCAKMVNSINDGLKSSSISAADRKRAQALVTEALKRCKADDYSGADSYFIEALKLLHK</sequence>
<evidence type="ECO:0000256" key="1">
    <source>
        <dbReference type="SAM" id="SignalP"/>
    </source>
</evidence>
<dbReference type="AlphaFoldDB" id="A0A387FU17"/>
<name>A0A387FU17_9HYPH</name>
<feature type="signal peptide" evidence="1">
    <location>
        <begin position="1"/>
        <end position="24"/>
    </location>
</feature>
<gene>
    <name evidence="2" type="ORF">CCGE525_20435</name>
</gene>
<proteinExistence type="predicted"/>
<reference evidence="2 3" key="1">
    <citation type="submission" date="2018-10" db="EMBL/GenBank/DDBJ databases">
        <title>Rhizobium etli, R. leguminosarum and a new Rhizobium genospecies from Phaseolus dumosus.</title>
        <authorList>
            <person name="Ramirez-Puebla S.T."/>
            <person name="Rogel-Hernandez M.A."/>
            <person name="Guerrero G."/>
            <person name="Ormeno-Orrillo E."/>
            <person name="Martinez-Romero J.C."/>
            <person name="Negrete-Yankelevich S."/>
            <person name="Martinez-Romero E."/>
        </authorList>
    </citation>
    <scope>NUCLEOTIDE SEQUENCE [LARGE SCALE GENOMIC DNA]</scope>
    <source>
        <strain evidence="2 3">CCGE525</strain>
    </source>
</reference>
<evidence type="ECO:0000313" key="2">
    <source>
        <dbReference type="EMBL" id="AYG60915.1"/>
    </source>
</evidence>
<keyword evidence="3" id="KW-1185">Reference proteome</keyword>
<evidence type="ECO:0000313" key="3">
    <source>
        <dbReference type="Proteomes" id="UP000282195"/>
    </source>
</evidence>
<dbReference type="KEGG" id="rjg:CCGE525_20435"/>
<dbReference type="RefSeq" id="WP_120705881.1">
    <property type="nucleotide sequence ID" value="NZ_CP032694.1"/>
</dbReference>